<evidence type="ECO:0000256" key="5">
    <source>
        <dbReference type="ARBA" id="ARBA00012483"/>
    </source>
</evidence>
<comment type="catalytic activity">
    <reaction evidence="1 16">
        <text>S-ubiquitinyl-[E2 ubiquitin-conjugating enzyme]-L-cysteine + [acceptor protein]-L-lysine = [E2 ubiquitin-conjugating enzyme]-L-cysteine + N(6)-ubiquitinyl-[acceptor protein]-L-lysine.</text>
        <dbReference type="EC" id="2.3.2.27"/>
    </reaction>
</comment>
<dbReference type="Gene3D" id="1.25.10.10">
    <property type="entry name" value="Leucine-rich Repeat Variant"/>
    <property type="match status" value="1"/>
</dbReference>
<organism evidence="18 19">
    <name type="scientific">Ciona savignyi</name>
    <name type="common">Pacific transparent sea squirt</name>
    <dbReference type="NCBI Taxonomy" id="51511"/>
    <lineage>
        <taxon>Eukaryota</taxon>
        <taxon>Metazoa</taxon>
        <taxon>Chordata</taxon>
        <taxon>Tunicata</taxon>
        <taxon>Ascidiacea</taxon>
        <taxon>Phlebobranchia</taxon>
        <taxon>Cionidae</taxon>
        <taxon>Ciona</taxon>
    </lineage>
</organism>
<dbReference type="GO" id="GO:0008270">
    <property type="term" value="F:zinc ion binding"/>
    <property type="evidence" value="ECO:0007669"/>
    <property type="project" value="UniProtKB-KW"/>
</dbReference>
<evidence type="ECO:0000256" key="15">
    <source>
        <dbReference type="PROSITE-ProRule" id="PRU00175"/>
    </source>
</evidence>
<feature type="domain" description="RING-type" evidence="17">
    <location>
        <begin position="1664"/>
        <end position="1712"/>
    </location>
</feature>
<dbReference type="EC" id="2.3.2.27" evidence="5 16"/>
<protein>
    <recommendedName>
        <fullName evidence="6 16">E3 ubiquitin-protein ligase listerin</fullName>
        <ecNumber evidence="5 16">2.3.2.27</ecNumber>
    </recommendedName>
    <alternativeName>
        <fullName evidence="14 16">RING-type E3 ubiquitin transferase listerin</fullName>
    </alternativeName>
</protein>
<dbReference type="InterPro" id="IPR039804">
    <property type="entry name" value="RING-CH-C4HC3_LTN1"/>
</dbReference>
<evidence type="ECO:0000256" key="13">
    <source>
        <dbReference type="ARBA" id="ARBA00022833"/>
    </source>
</evidence>
<dbReference type="FunFam" id="3.30.40.10:FF:000038">
    <property type="entry name" value="E3 ubiquitin-protein ligase listerin"/>
    <property type="match status" value="1"/>
</dbReference>
<keyword evidence="11 15" id="KW-0863">Zinc-finger</keyword>
<sequence length="1716" mass="192533">MGKQKGQSNRTKGNARPSSSIAAANAFDGTRGVVGFASFSGDLGYIPVLKSVEDDSEGSIDPDFRVPLCKLSKRDVTTKLKALAELIELSQNNDSDKSVSMLPNWPRIYNRLSEDSDRRVREGLQQTHHAIVTKVGKEIAPFLKGLFGAWWIATCDAYAPVASAAWNAFSAAFPTPAKQGKVLVFCHQEILHAVKSNVFMAAVQGQKEDEENDMERILASSLSALAAFITTLESVNCMDKLGTENFTDFLTKPRFWKLARHKAPGVGSAFFSVITSFLSGSNALLGDYLSQVCKAVLSRLNDSSSLACRAQWDATEKLMISFPNWHEHIDLRKVFLPSFWSVIKSGFNGNAKIICPHLLPMVGCFPASLFAIPVYQELFNCLQIALDSNTVQSSASETRAVITATVECAQLILQKSVEVCDDPNWEAIDLILKGQLLPIFEKSIQYPDSNKYLTAPLHQLVVGTLSTLSYKANDETKQQKSYIRICCMIWKEITRIATELLNQCKTRTNSLQCMINFLFAVKLASCGSKPFQIQASVKSKPGVRFRDEAGINSKETDKAPSSKVTNVYLFQSLEICLRDVVGHILQSQFNPGQRLSFASLVLEKFATSTLFDQVFHLLADIVPSGSDHDLSYECLRQYFLPCVKDIVSSNPETQHHSATLLYTCLKCCGSDAETIAQEIFSDPEIHGGVQCCMLLAVHFLTNDDNPTWLRNWLSSETGNFSKFLLDIVESDAHLKLEESWKLLNMSMTGDKAVLQSKSALDILKKLYETVETTEKSNFTVTEKASLLTTASIISYISDSGFVTAADVLLGLMFEKLFRSVLYNQHETSFDIFVQLLQMLDSSRHLNDDLLQLSNNYFIRCADTVCKEILEKKETAEDNLPANIEKVLDFLSATISHHGPEVINNFYSHLLPSESTWLQHRSDMSRKSWLPIEDVIEGRVISSTFEKTKMDSNYVNLVRVFSDLACRILQGSDDTADQEQLLQIASKHDSMKQLCFESLLVDSQQLSSNKYIELLDCYKESAEWCKYMLSILAQKSSQVGGGWICCFSKFLSKIDFSCNWKQITLLNDIDYANQTMNEAFCSTLISVVNSCDMLSAKKLFDWIVPKTLSFSGTFDTILDGGYVYEFTALVNIFRRLLFLENYENVLADTSEQIIEQLLLCKSSFSSVFLFDVAFNNNSFQLLFNSSVARFIKLAVECKPSGRSSEFWEFAQCSLVSWLESACMTFEGKEFISEPQFHNQLALLHSAASLLSALDKYLTDPATIEDPTLPTSLTREWHEFFQPAAHSTLVTIFLHLSKEVSLSSPAVYSLIQNCLWNIHPDSITSCSSRLPVYLTPDSQLSDKMQTLLHHLCLALEPNGKTYTTQAITYTLLSKISGKVFLKENGDLLTAESIRQPIKLVRSLTSILNFHAENPDSDLENPLLPEMYQSNTFAYLLMWKVLLHLICNVPADAKSDFLSKLEENGLSISESLLPKLLQLMPLNPHRKDDAQVINMFQSEVDFRTSSGENVAVVQHLACSLFKEVLTNLPVLIRSWYNGLGKVVRGQVDDYTTKHISGMISNEELKSVSVSKDEKDLHVSARTASREILATYQIVDAEFEISIQLPPNYPLSPAQVNTVRRVGVGAAQWRYWILQMTMLLQHQNGRILDALSLWKNKVDKRLDGLEECMICFSVVHGSNAQSLPKLQCRTCRKKYHAECLYKWFDTSNQSTCPLCRAPMM</sequence>
<dbReference type="InterPro" id="IPR011989">
    <property type="entry name" value="ARM-like"/>
</dbReference>
<dbReference type="SUPFAM" id="SSF57850">
    <property type="entry name" value="RING/U-box"/>
    <property type="match status" value="1"/>
</dbReference>
<dbReference type="STRING" id="51511.ENSCSAVP00000009126"/>
<dbReference type="Pfam" id="PF22958">
    <property type="entry name" value="Ltn1_1st"/>
    <property type="match status" value="1"/>
</dbReference>
<evidence type="ECO:0000259" key="17">
    <source>
        <dbReference type="PROSITE" id="PS50089"/>
    </source>
</evidence>
<dbReference type="GO" id="GO:1990116">
    <property type="term" value="P:ribosome-associated ubiquitin-dependent protein catabolic process"/>
    <property type="evidence" value="ECO:0007669"/>
    <property type="project" value="UniProtKB-UniRule"/>
</dbReference>
<dbReference type="GO" id="GO:0061630">
    <property type="term" value="F:ubiquitin protein ligase activity"/>
    <property type="evidence" value="ECO:0007669"/>
    <property type="project" value="UniProtKB-UniRule"/>
</dbReference>
<evidence type="ECO:0000256" key="2">
    <source>
        <dbReference type="ARBA" id="ARBA00004514"/>
    </source>
</evidence>
<dbReference type="UniPathway" id="UPA00143"/>
<dbReference type="GO" id="GO:0016567">
    <property type="term" value="P:protein ubiquitination"/>
    <property type="evidence" value="ECO:0007669"/>
    <property type="project" value="UniProtKB-UniPathway"/>
</dbReference>
<dbReference type="InterPro" id="IPR001841">
    <property type="entry name" value="Znf_RING"/>
</dbReference>
<dbReference type="InterPro" id="IPR054478">
    <property type="entry name" value="LTN1_UBC"/>
</dbReference>
<keyword evidence="13 16" id="KW-0862">Zinc</keyword>
<dbReference type="Pfam" id="PF22999">
    <property type="entry name" value="LTN1_E3_ligase_6th"/>
    <property type="match status" value="1"/>
</dbReference>
<dbReference type="SMART" id="SM01197">
    <property type="entry name" value="FANCL_C"/>
    <property type="match status" value="1"/>
</dbReference>
<reference evidence="18" key="3">
    <citation type="submission" date="2025-09" db="UniProtKB">
        <authorList>
            <consortium name="Ensembl"/>
        </authorList>
    </citation>
    <scope>IDENTIFICATION</scope>
</reference>
<keyword evidence="19" id="KW-1185">Reference proteome</keyword>
<dbReference type="CDD" id="cd16491">
    <property type="entry name" value="RING-CH-C4HC3_LTN1"/>
    <property type="match status" value="1"/>
</dbReference>
<dbReference type="Gene3D" id="3.30.40.10">
    <property type="entry name" value="Zinc/RING finger domain, C3HC4 (zinc finger)"/>
    <property type="match status" value="1"/>
</dbReference>
<dbReference type="GO" id="GO:0005829">
    <property type="term" value="C:cytosol"/>
    <property type="evidence" value="ECO:0007669"/>
    <property type="project" value="UniProtKB-SubCell"/>
</dbReference>
<dbReference type="Proteomes" id="UP000007875">
    <property type="component" value="Unassembled WGS sequence"/>
</dbReference>
<evidence type="ECO:0000256" key="6">
    <source>
        <dbReference type="ARBA" id="ARBA00017157"/>
    </source>
</evidence>
<dbReference type="SUPFAM" id="SSF48371">
    <property type="entry name" value="ARM repeat"/>
    <property type="match status" value="1"/>
</dbReference>
<keyword evidence="7" id="KW-0963">Cytoplasm</keyword>
<dbReference type="GeneTree" id="ENSGT00390000016055"/>
<evidence type="ECO:0000256" key="16">
    <source>
        <dbReference type="RuleBase" id="RU367090"/>
    </source>
</evidence>
<keyword evidence="9 16" id="KW-0479">Metal-binding</keyword>
<dbReference type="InterPro" id="IPR054477">
    <property type="entry name" value="LTN1_E3_ligase_6th"/>
</dbReference>
<evidence type="ECO:0000256" key="10">
    <source>
        <dbReference type="ARBA" id="ARBA00022737"/>
    </source>
</evidence>
<evidence type="ECO:0000256" key="9">
    <source>
        <dbReference type="ARBA" id="ARBA00022723"/>
    </source>
</evidence>
<dbReference type="GO" id="GO:1990112">
    <property type="term" value="C:RQC complex"/>
    <property type="evidence" value="ECO:0007669"/>
    <property type="project" value="UniProtKB-UniRule"/>
</dbReference>
<dbReference type="InterPro" id="IPR016024">
    <property type="entry name" value="ARM-type_fold"/>
</dbReference>
<reference evidence="18" key="2">
    <citation type="submission" date="2025-08" db="UniProtKB">
        <authorList>
            <consortium name="Ensembl"/>
        </authorList>
    </citation>
    <scope>IDENTIFICATION</scope>
</reference>
<dbReference type="Pfam" id="PF13639">
    <property type="entry name" value="zf-RING_2"/>
    <property type="match status" value="1"/>
</dbReference>
<dbReference type="InParanoid" id="H2YUW6"/>
<dbReference type="SMART" id="SM00744">
    <property type="entry name" value="RINGv"/>
    <property type="match status" value="1"/>
</dbReference>
<evidence type="ECO:0000256" key="11">
    <source>
        <dbReference type="ARBA" id="ARBA00022771"/>
    </source>
</evidence>
<evidence type="ECO:0000313" key="18">
    <source>
        <dbReference type="Ensembl" id="ENSCSAVP00000009126.1"/>
    </source>
</evidence>
<evidence type="ECO:0000256" key="1">
    <source>
        <dbReference type="ARBA" id="ARBA00000900"/>
    </source>
</evidence>
<evidence type="ECO:0000256" key="7">
    <source>
        <dbReference type="ARBA" id="ARBA00022490"/>
    </source>
</evidence>
<comment type="similarity">
    <text evidence="4 16">Belongs to the LTN1 family.</text>
</comment>
<reference evidence="19" key="1">
    <citation type="submission" date="2003-08" db="EMBL/GenBank/DDBJ databases">
        <authorList>
            <person name="Birren B."/>
            <person name="Nusbaum C."/>
            <person name="Abebe A."/>
            <person name="Abouelleil A."/>
            <person name="Adekoya E."/>
            <person name="Ait-zahra M."/>
            <person name="Allen N."/>
            <person name="Allen T."/>
            <person name="An P."/>
            <person name="Anderson M."/>
            <person name="Anderson S."/>
            <person name="Arachchi H."/>
            <person name="Armbruster J."/>
            <person name="Bachantsang P."/>
            <person name="Baldwin J."/>
            <person name="Barry A."/>
            <person name="Bayul T."/>
            <person name="Blitshsteyn B."/>
            <person name="Bloom T."/>
            <person name="Blye J."/>
            <person name="Boguslavskiy L."/>
            <person name="Borowsky M."/>
            <person name="Boukhgalter B."/>
            <person name="Brunache A."/>
            <person name="Butler J."/>
            <person name="Calixte N."/>
            <person name="Calvo S."/>
            <person name="Camarata J."/>
            <person name="Campo K."/>
            <person name="Chang J."/>
            <person name="Cheshatsang Y."/>
            <person name="Citroen M."/>
            <person name="Collymore A."/>
            <person name="Considine T."/>
            <person name="Cook A."/>
            <person name="Cooke P."/>
            <person name="Corum B."/>
            <person name="Cuomo C."/>
            <person name="David R."/>
            <person name="Dawoe T."/>
            <person name="Degray S."/>
            <person name="Dodge S."/>
            <person name="Dooley K."/>
            <person name="Dorje P."/>
            <person name="Dorjee K."/>
            <person name="Dorris L."/>
            <person name="Duffey N."/>
            <person name="Dupes A."/>
            <person name="Elkins T."/>
            <person name="Engels R."/>
            <person name="Erickson J."/>
            <person name="Farina A."/>
            <person name="Faro S."/>
            <person name="Ferreira P."/>
            <person name="Fischer H."/>
            <person name="Fitzgerald M."/>
            <person name="Foley K."/>
            <person name="Gage D."/>
            <person name="Galagan J."/>
            <person name="Gearin G."/>
            <person name="Gnerre S."/>
            <person name="Gnirke A."/>
            <person name="Goyette A."/>
            <person name="Graham J."/>
            <person name="Grandbois E."/>
            <person name="Gyaltsen K."/>
            <person name="Hafez N."/>
            <person name="Hagopian D."/>
            <person name="Hagos B."/>
            <person name="Hall J."/>
            <person name="Hatcher B."/>
            <person name="Heller A."/>
            <person name="Higgins H."/>
            <person name="Honan T."/>
            <person name="Horn A."/>
            <person name="Houde N."/>
            <person name="Hughes L."/>
            <person name="Hulme W."/>
            <person name="Husby E."/>
            <person name="Iliev I."/>
            <person name="Jaffe D."/>
            <person name="Jones C."/>
            <person name="Kamal M."/>
            <person name="Kamat A."/>
            <person name="Kamvysselis M."/>
            <person name="Karlsson E."/>
            <person name="Kells C."/>
            <person name="Kieu A."/>
            <person name="Kisner P."/>
            <person name="Kodira C."/>
            <person name="Kulbokas E."/>
            <person name="Labutti K."/>
            <person name="Lama D."/>
            <person name="Landers T."/>
            <person name="Leger J."/>
            <person name="Levine S."/>
            <person name="Lewis D."/>
            <person name="Lewis T."/>
            <person name="Lindblad-toh K."/>
            <person name="Liu X."/>
            <person name="Lokyitsang T."/>
            <person name="Lokyitsang Y."/>
            <person name="Lucien O."/>
            <person name="Lui A."/>
            <person name="Ma L.J."/>
            <person name="Mabbitt R."/>
            <person name="Macdonald J."/>
            <person name="Maclean C."/>
            <person name="Major J."/>
            <person name="Manning J."/>
            <person name="Marabella R."/>
            <person name="Maru K."/>
            <person name="Matthews C."/>
            <person name="Mauceli E."/>
            <person name="Mccarthy M."/>
            <person name="Mcdonough S."/>
            <person name="Mcghee T."/>
            <person name="Meldrim J."/>
            <person name="Meneus L."/>
            <person name="Mesirov J."/>
            <person name="Mihalev A."/>
            <person name="Mihova T."/>
            <person name="Mikkelsen T."/>
            <person name="Mlenga V."/>
            <person name="Moru K."/>
            <person name="Mozes J."/>
            <person name="Mulrain L."/>
            <person name="Munson G."/>
            <person name="Naylor J."/>
            <person name="Newes C."/>
            <person name="Nguyen C."/>
            <person name="Nguyen N."/>
            <person name="Nguyen T."/>
            <person name="Nicol R."/>
            <person name="Nielsen C."/>
            <person name="Nizzari M."/>
            <person name="Norbu C."/>
            <person name="Norbu N."/>
            <person name="O'donnell P."/>
            <person name="Okoawo O."/>
            <person name="O'leary S."/>
            <person name="Omotosho B."/>
            <person name="O'neill K."/>
            <person name="Osman S."/>
            <person name="Parker S."/>
            <person name="Perrin D."/>
            <person name="Phunkhang P."/>
            <person name="Piqani B."/>
            <person name="Purcell S."/>
            <person name="Rachupka T."/>
            <person name="Ramasamy U."/>
            <person name="Rameau R."/>
            <person name="Ray V."/>
            <person name="Raymond C."/>
            <person name="Retta R."/>
            <person name="Richardson S."/>
            <person name="Rise C."/>
            <person name="Rodriguez J."/>
            <person name="Rogers J."/>
            <person name="Rogov P."/>
            <person name="Rutman M."/>
            <person name="Schupbach R."/>
            <person name="Seaman C."/>
            <person name="Settipalli S."/>
            <person name="Sharpe T."/>
            <person name="Sheridan J."/>
            <person name="Sherpa N."/>
            <person name="Shi J."/>
            <person name="Smirnov S."/>
            <person name="Smith C."/>
            <person name="Sougnez C."/>
            <person name="Spencer B."/>
            <person name="Stalker J."/>
            <person name="Stange-thomann N."/>
            <person name="Stavropoulos S."/>
            <person name="Stetson K."/>
            <person name="Stone C."/>
            <person name="Stone S."/>
            <person name="Stubbs M."/>
            <person name="Talamas J."/>
            <person name="Tchuinga P."/>
            <person name="Tenzing P."/>
            <person name="Tesfaye S."/>
            <person name="Theodore J."/>
            <person name="Thoulutsang Y."/>
            <person name="Topham K."/>
            <person name="Towey S."/>
            <person name="Tsamla T."/>
            <person name="Tsomo N."/>
            <person name="Vallee D."/>
            <person name="Vassiliev H."/>
            <person name="Venkataraman V."/>
            <person name="Vinson J."/>
            <person name="Vo A."/>
            <person name="Wade C."/>
            <person name="Wang S."/>
            <person name="Wangchuk T."/>
            <person name="Wangdi T."/>
            <person name="Whittaker C."/>
            <person name="Wilkinson J."/>
            <person name="Wu Y."/>
            <person name="Wyman D."/>
            <person name="Yadav S."/>
            <person name="Yang S."/>
            <person name="Yang X."/>
            <person name="Yeager S."/>
            <person name="Yee E."/>
            <person name="Young G."/>
            <person name="Zainoun J."/>
            <person name="Zembeck L."/>
            <person name="Zimmer A."/>
            <person name="Zody M."/>
            <person name="Lander E."/>
        </authorList>
    </citation>
    <scope>NUCLEOTIDE SEQUENCE [LARGE SCALE GENOMIC DNA]</scope>
</reference>
<dbReference type="InterPro" id="IPR011016">
    <property type="entry name" value="Znf_RING-CH"/>
</dbReference>
<dbReference type="PANTHER" id="PTHR12389:SF0">
    <property type="entry name" value="E3 UBIQUITIN-PROTEIN LIGASE LISTERIN"/>
    <property type="match status" value="1"/>
</dbReference>
<evidence type="ECO:0000256" key="14">
    <source>
        <dbReference type="ARBA" id="ARBA00032366"/>
    </source>
</evidence>
<dbReference type="InterPro" id="IPR039795">
    <property type="entry name" value="LTN1/Rkr1"/>
</dbReference>
<comment type="subcellular location">
    <subcellularLocation>
        <location evidence="2">Cytoplasm</location>
        <location evidence="2">Cytosol</location>
    </subcellularLocation>
</comment>
<keyword evidence="12 16" id="KW-0833">Ubl conjugation pathway</keyword>
<dbReference type="OMA" id="IYGSHWE"/>
<dbReference type="Pfam" id="PF24618">
    <property type="entry name" value="LTN1_E3_ligase_5th"/>
    <property type="match status" value="1"/>
</dbReference>
<comment type="subunit">
    <text evidence="16">Component of the ribosome quality control complex (RQC).</text>
</comment>
<evidence type="ECO:0000256" key="8">
    <source>
        <dbReference type="ARBA" id="ARBA00022679"/>
    </source>
</evidence>
<dbReference type="PANTHER" id="PTHR12389">
    <property type="entry name" value="ZINC FINGER PROTEIN 294"/>
    <property type="match status" value="1"/>
</dbReference>
<dbReference type="eggNOG" id="KOG0803">
    <property type="taxonomic scope" value="Eukaryota"/>
</dbReference>
<proteinExistence type="inferred from homology"/>
<comment type="pathway">
    <text evidence="3 16">Protein modification; protein ubiquitination.</text>
</comment>
<dbReference type="Ensembl" id="ENSCSAVT00000009240.1">
    <property type="protein sequence ID" value="ENSCSAVP00000009126.1"/>
    <property type="gene ID" value="ENSCSAVG00000005380.1"/>
</dbReference>
<dbReference type="InterPro" id="IPR056241">
    <property type="entry name" value="LTN1_HEAT_5th"/>
</dbReference>
<dbReference type="GO" id="GO:0072344">
    <property type="term" value="P:rescue of stalled ribosome"/>
    <property type="evidence" value="ECO:0007669"/>
    <property type="project" value="UniProtKB-UniRule"/>
</dbReference>
<accession>H2YUW6</accession>
<evidence type="ECO:0000313" key="19">
    <source>
        <dbReference type="Proteomes" id="UP000007875"/>
    </source>
</evidence>
<dbReference type="InterPro" id="IPR054476">
    <property type="entry name" value="Ltn1_N"/>
</dbReference>
<comment type="function">
    <text evidence="16">E3 ubiquitin-protein ligase. Component of the ribosome quality control complex (RQC), a ribosome-associated complex that mediates ubiquitination and extraction of incompletely synthesized nascent chains for proteasomal degradation.</text>
</comment>
<keyword evidence="8 16" id="KW-0808">Transferase</keyword>
<evidence type="ECO:0000256" key="12">
    <source>
        <dbReference type="ARBA" id="ARBA00022786"/>
    </source>
</evidence>
<evidence type="ECO:0000256" key="4">
    <source>
        <dbReference type="ARBA" id="ARBA00007997"/>
    </source>
</evidence>
<dbReference type="GO" id="GO:0043023">
    <property type="term" value="F:ribosomal large subunit binding"/>
    <property type="evidence" value="ECO:0007669"/>
    <property type="project" value="TreeGrafter"/>
</dbReference>
<dbReference type="InterPro" id="IPR013083">
    <property type="entry name" value="Znf_RING/FYVE/PHD"/>
</dbReference>
<dbReference type="Pfam" id="PF23009">
    <property type="entry name" value="UBC_like"/>
    <property type="match status" value="1"/>
</dbReference>
<evidence type="ECO:0000256" key="3">
    <source>
        <dbReference type="ARBA" id="ARBA00004906"/>
    </source>
</evidence>
<keyword evidence="10" id="KW-0677">Repeat</keyword>
<name>H2YUW6_CIOSA</name>
<dbReference type="PROSITE" id="PS50089">
    <property type="entry name" value="ZF_RING_2"/>
    <property type="match status" value="1"/>
</dbReference>